<dbReference type="SUPFAM" id="SSF50998">
    <property type="entry name" value="Quinoprotein alcohol dehydrogenase-like"/>
    <property type="match status" value="1"/>
</dbReference>
<keyword evidence="13" id="KW-1185">Reference proteome</keyword>
<dbReference type="Pfam" id="PF00072">
    <property type="entry name" value="Response_reg"/>
    <property type="match status" value="1"/>
</dbReference>
<dbReference type="Gene3D" id="2.130.10.10">
    <property type="entry name" value="YVTN repeat-like/Quinoprotein amine dehydrogenase"/>
    <property type="match status" value="2"/>
</dbReference>
<dbReference type="CDD" id="cd00082">
    <property type="entry name" value="HisKA"/>
    <property type="match status" value="1"/>
</dbReference>
<dbReference type="GO" id="GO:0043565">
    <property type="term" value="F:sequence-specific DNA binding"/>
    <property type="evidence" value="ECO:0007669"/>
    <property type="project" value="InterPro"/>
</dbReference>
<dbReference type="SMART" id="SM00387">
    <property type="entry name" value="HATPase_c"/>
    <property type="match status" value="1"/>
</dbReference>
<keyword evidence="5" id="KW-0238">DNA-binding</keyword>
<keyword evidence="8" id="KW-1133">Transmembrane helix</keyword>
<dbReference type="Gene3D" id="3.30.565.10">
    <property type="entry name" value="Histidine kinase-like ATPase, C-terminal domain"/>
    <property type="match status" value="1"/>
</dbReference>
<dbReference type="PROSITE" id="PS00041">
    <property type="entry name" value="HTH_ARAC_FAMILY_1"/>
    <property type="match status" value="1"/>
</dbReference>
<dbReference type="Pfam" id="PF00512">
    <property type="entry name" value="HisKA"/>
    <property type="match status" value="1"/>
</dbReference>
<dbReference type="Pfam" id="PF07494">
    <property type="entry name" value="Reg_prop"/>
    <property type="match status" value="1"/>
</dbReference>
<dbReference type="SUPFAM" id="SSF52172">
    <property type="entry name" value="CheY-like"/>
    <property type="match status" value="1"/>
</dbReference>
<dbReference type="GO" id="GO:0003700">
    <property type="term" value="F:DNA-binding transcription factor activity"/>
    <property type="evidence" value="ECO:0007669"/>
    <property type="project" value="InterPro"/>
</dbReference>
<name>A0A8J6UBP1_9FLAO</name>
<dbReference type="SMART" id="SM00448">
    <property type="entry name" value="REC"/>
    <property type="match status" value="1"/>
</dbReference>
<protein>
    <recommendedName>
        <fullName evidence="2">histidine kinase</fullName>
        <ecNumber evidence="2">2.7.13.3</ecNumber>
    </recommendedName>
</protein>
<proteinExistence type="predicted"/>
<dbReference type="Gene3D" id="1.10.10.60">
    <property type="entry name" value="Homeodomain-like"/>
    <property type="match status" value="1"/>
</dbReference>
<evidence type="ECO:0000313" key="12">
    <source>
        <dbReference type="EMBL" id="MBD0835637.1"/>
    </source>
</evidence>
<dbReference type="InterPro" id="IPR003594">
    <property type="entry name" value="HATPase_dom"/>
</dbReference>
<dbReference type="PANTHER" id="PTHR43547:SF2">
    <property type="entry name" value="HYBRID SIGNAL TRANSDUCTION HISTIDINE KINASE C"/>
    <property type="match status" value="1"/>
</dbReference>
<dbReference type="GO" id="GO:0000155">
    <property type="term" value="F:phosphorelay sensor kinase activity"/>
    <property type="evidence" value="ECO:0007669"/>
    <property type="project" value="InterPro"/>
</dbReference>
<keyword evidence="3 7" id="KW-0597">Phosphoprotein</keyword>
<dbReference type="InterPro" id="IPR018062">
    <property type="entry name" value="HTH_AraC-typ_CS"/>
</dbReference>
<gene>
    <name evidence="12" type="ORF">ICJ84_09325</name>
</gene>
<dbReference type="SMART" id="SM00342">
    <property type="entry name" value="HTH_ARAC"/>
    <property type="match status" value="1"/>
</dbReference>
<organism evidence="12 13">
    <name type="scientific">Aestuariibaculum suncheonense</name>
    <dbReference type="NCBI Taxonomy" id="1028745"/>
    <lineage>
        <taxon>Bacteria</taxon>
        <taxon>Pseudomonadati</taxon>
        <taxon>Bacteroidota</taxon>
        <taxon>Flavobacteriia</taxon>
        <taxon>Flavobacteriales</taxon>
        <taxon>Flavobacteriaceae</taxon>
    </lineage>
</organism>
<evidence type="ECO:0000259" key="10">
    <source>
        <dbReference type="PROSITE" id="PS50109"/>
    </source>
</evidence>
<dbReference type="PANTHER" id="PTHR43547">
    <property type="entry name" value="TWO-COMPONENT HISTIDINE KINASE"/>
    <property type="match status" value="1"/>
</dbReference>
<feature type="domain" description="HTH araC/xylS-type" evidence="9">
    <location>
        <begin position="1199"/>
        <end position="1298"/>
    </location>
</feature>
<dbReference type="Pfam" id="PF12833">
    <property type="entry name" value="HTH_18"/>
    <property type="match status" value="1"/>
</dbReference>
<dbReference type="InterPro" id="IPR005467">
    <property type="entry name" value="His_kinase_dom"/>
</dbReference>
<dbReference type="PROSITE" id="PS01124">
    <property type="entry name" value="HTH_ARAC_FAMILY_2"/>
    <property type="match status" value="1"/>
</dbReference>
<evidence type="ECO:0000256" key="7">
    <source>
        <dbReference type="PROSITE-ProRule" id="PRU00169"/>
    </source>
</evidence>
<dbReference type="InterPro" id="IPR036890">
    <property type="entry name" value="HATPase_C_sf"/>
</dbReference>
<dbReference type="PROSITE" id="PS50109">
    <property type="entry name" value="HIS_KIN"/>
    <property type="match status" value="1"/>
</dbReference>
<evidence type="ECO:0000313" key="13">
    <source>
        <dbReference type="Proteomes" id="UP000602057"/>
    </source>
</evidence>
<dbReference type="InterPro" id="IPR013783">
    <property type="entry name" value="Ig-like_fold"/>
</dbReference>
<keyword evidence="8" id="KW-0472">Membrane</keyword>
<dbReference type="InterPro" id="IPR011110">
    <property type="entry name" value="Reg_prop"/>
</dbReference>
<evidence type="ECO:0000256" key="2">
    <source>
        <dbReference type="ARBA" id="ARBA00012438"/>
    </source>
</evidence>
<dbReference type="InterPro" id="IPR018060">
    <property type="entry name" value="HTH_AraC"/>
</dbReference>
<dbReference type="CDD" id="cd00075">
    <property type="entry name" value="HATPase"/>
    <property type="match status" value="1"/>
</dbReference>
<dbReference type="InterPro" id="IPR011006">
    <property type="entry name" value="CheY-like_superfamily"/>
</dbReference>
<dbReference type="InterPro" id="IPR011047">
    <property type="entry name" value="Quinoprotein_ADH-like_sf"/>
</dbReference>
<evidence type="ECO:0000256" key="5">
    <source>
        <dbReference type="ARBA" id="ARBA00023125"/>
    </source>
</evidence>
<dbReference type="SUPFAM" id="SSF63829">
    <property type="entry name" value="Calcium-dependent phosphotriesterase"/>
    <property type="match status" value="1"/>
</dbReference>
<dbReference type="InterPro" id="IPR011123">
    <property type="entry name" value="Y_Y_Y"/>
</dbReference>
<comment type="caution">
    <text evidence="12">The sequence shown here is derived from an EMBL/GenBank/DDBJ whole genome shotgun (WGS) entry which is preliminary data.</text>
</comment>
<evidence type="ECO:0000256" key="3">
    <source>
        <dbReference type="ARBA" id="ARBA00022553"/>
    </source>
</evidence>
<keyword evidence="6" id="KW-0804">Transcription</keyword>
<feature type="domain" description="Response regulatory" evidence="11">
    <location>
        <begin position="1052"/>
        <end position="1167"/>
    </location>
</feature>
<comment type="catalytic activity">
    <reaction evidence="1">
        <text>ATP + protein L-histidine = ADP + protein N-phospho-L-histidine.</text>
        <dbReference type="EC" id="2.7.13.3"/>
    </reaction>
</comment>
<dbReference type="InterPro" id="IPR001789">
    <property type="entry name" value="Sig_transdc_resp-reg_receiver"/>
</dbReference>
<sequence length="1302" mass="148927">MLRLKCISIFITYFLFTQLMFSQNNLEFQRLVGENVSTQSITYAVAQDKSGNLWIASEEGVLKHNSKFYKVYNTYNGLPEELNNRVSEILIDSNQGIWIGLERGVCKYDEDLDAFKILSSSQDINPSLVESIKEDEQNNIWIGSFNGLWKIDENSKVKSLVRVNNLQGIQYIYPYQNNIIIGTSKGLFNYDSKTDVLREINLNSNSKSISFIGRINGEFLVGTKSGLLFKITEDLTFGTLINLNKKISSPITDIVVKDAQTIYLATDGHGILKLDKSFNIKEQFKEDADNENSLSSNGVYDILLGGENILWIATYGGGINYFNSNGFPFQKIQHKLNNNNSIITNFTRSIAEDSNGNYWFGTKKGISIWNKKNNSWKHLNNLTNSTNNIDDIVLALQPQKDYMWVGSYNSGLIKVNINTFECIRLNTISKNEDIPQKVYTVFEDNHSNIWVGGIEGNLTKINSKNQIETYPIQQIRSIYQAQSGNILAVGKSGVYRIEPETKQFELIEDSKPEKSKLAYSTINSILETSKNHFVLATNGEGVVFYNYDTKVLKKLTINSGMPSDIIQGILSTSDSSFWASTTKGLVNIITRKNDTIINVFDKKDGLPSTEYNYGSYRKLSDSLFAFGGVNGVTLFNPKKIKEETFKPKVVFDAFKLFNKIVKPEEKPLSKHINETNSIVLKHNENSVEISFTGVLYSSSSKTKYAYKLEGFNDDWSSPSLNNFATYTNLSPGNYIFKVKAFNKYLQPGEERQIKLHILPPWWATKKAYFFYFLLLIGIIYGIIHFTSVIVKKKNADEQIDFFNNITHEIKTPLTILISSLDNVTETINSGEESKQRIKSTVKRINALFEQMLNFQKVTSTDISLDVTGIDIEKHINLRVNNFAPLTKESNLEIIIDNQWDEPLFYFDKDILDKMLLNLISNAIKYSFENCKIYINLSKTQQNELKIEIKDEGLGIPKDQQKFILKKYYRARNVINSQRPGTGLGLMMVKKLIEKTGSSISFVSEENKGTTFKVILKNLKHEYHKKMSTLQNNINSQDINDIQPEIDEFSDCKILIVEDNNELRNVLVNTLGVYFQVFESQNGKEGLEMASQIFPDIILTDLIMPEMDGMQLSRKLKEDINLNHIPVFMMTVLQNSAQKLESIETGISEYIEKPIDFKFLLAKMTNTLKWQQKLREKYIHDNDVDHASIFRNKNDQEFLQNLEDTVIENIENESFSVHDLSSNFSMSRTSLYMKLKNLVDLSPQDFIIHTKLKYAKKLLIEGESSIKEVAYKSGFSNPKYFSTSFKKFYSMTPTNFLESLKKE</sequence>
<evidence type="ECO:0000256" key="1">
    <source>
        <dbReference type="ARBA" id="ARBA00000085"/>
    </source>
</evidence>
<dbReference type="InterPro" id="IPR036097">
    <property type="entry name" value="HisK_dim/P_sf"/>
</dbReference>
<keyword evidence="4" id="KW-0805">Transcription regulation</keyword>
<feature type="domain" description="Histidine kinase" evidence="10">
    <location>
        <begin position="804"/>
        <end position="1019"/>
    </location>
</feature>
<dbReference type="PROSITE" id="PS50110">
    <property type="entry name" value="RESPONSE_REGULATORY"/>
    <property type="match status" value="1"/>
</dbReference>
<dbReference type="InterPro" id="IPR015943">
    <property type="entry name" value="WD40/YVTN_repeat-like_dom_sf"/>
</dbReference>
<dbReference type="SUPFAM" id="SSF46689">
    <property type="entry name" value="Homeodomain-like"/>
    <property type="match status" value="1"/>
</dbReference>
<feature type="modified residue" description="4-aspartylphosphate" evidence="7">
    <location>
        <position position="1100"/>
    </location>
</feature>
<dbReference type="EMBL" id="JACVXC010000003">
    <property type="protein sequence ID" value="MBD0835637.1"/>
    <property type="molecule type" value="Genomic_DNA"/>
</dbReference>
<keyword evidence="8" id="KW-0812">Transmembrane</keyword>
<dbReference type="InterPro" id="IPR009057">
    <property type="entry name" value="Homeodomain-like_sf"/>
</dbReference>
<feature type="transmembrane region" description="Helical" evidence="8">
    <location>
        <begin position="768"/>
        <end position="790"/>
    </location>
</feature>
<reference evidence="12" key="1">
    <citation type="journal article" date="2013" name="Int. J. Syst. Evol. Microbiol.">
        <title>Aestuariibaculum suncheonense gen. nov., sp. nov., a marine bacterium of the family Flavobacteriaceae isolated from a tidal flat and emended descriptions of the genera Gaetbulibacter and Tamlana.</title>
        <authorList>
            <person name="Jeong S.H."/>
            <person name="Park M.S."/>
            <person name="Jin H.M."/>
            <person name="Lee K."/>
            <person name="Park W."/>
            <person name="Jeon C.O."/>
        </authorList>
    </citation>
    <scope>NUCLEOTIDE SEQUENCE</scope>
    <source>
        <strain evidence="12">SC17</strain>
    </source>
</reference>
<evidence type="ECO:0000259" key="11">
    <source>
        <dbReference type="PROSITE" id="PS50110"/>
    </source>
</evidence>
<dbReference type="Pfam" id="PF07495">
    <property type="entry name" value="Y_Y_Y"/>
    <property type="match status" value="1"/>
</dbReference>
<evidence type="ECO:0000256" key="8">
    <source>
        <dbReference type="SAM" id="Phobius"/>
    </source>
</evidence>
<dbReference type="Gene3D" id="1.10.287.130">
    <property type="match status" value="1"/>
</dbReference>
<accession>A0A8J6UBP1</accession>
<dbReference type="InterPro" id="IPR003661">
    <property type="entry name" value="HisK_dim/P_dom"/>
</dbReference>
<dbReference type="SMART" id="SM00388">
    <property type="entry name" value="HisKA"/>
    <property type="match status" value="1"/>
</dbReference>
<dbReference type="SUPFAM" id="SSF47384">
    <property type="entry name" value="Homodimeric domain of signal transducing histidine kinase"/>
    <property type="match status" value="1"/>
</dbReference>
<dbReference type="SUPFAM" id="SSF55874">
    <property type="entry name" value="ATPase domain of HSP90 chaperone/DNA topoisomerase II/histidine kinase"/>
    <property type="match status" value="1"/>
</dbReference>
<dbReference type="EC" id="2.7.13.3" evidence="2"/>
<dbReference type="Proteomes" id="UP000602057">
    <property type="component" value="Unassembled WGS sequence"/>
</dbReference>
<reference evidence="12" key="2">
    <citation type="submission" date="2020-09" db="EMBL/GenBank/DDBJ databases">
        <authorList>
            <person name="Wu Z."/>
        </authorList>
    </citation>
    <scope>NUCLEOTIDE SEQUENCE</scope>
    <source>
        <strain evidence="12">SC17</strain>
    </source>
</reference>
<dbReference type="FunFam" id="2.60.40.10:FF:000791">
    <property type="entry name" value="Two-component system sensor histidine kinase/response regulator"/>
    <property type="match status" value="1"/>
</dbReference>
<evidence type="ECO:0000256" key="6">
    <source>
        <dbReference type="ARBA" id="ARBA00023163"/>
    </source>
</evidence>
<dbReference type="PRINTS" id="PR00344">
    <property type="entry name" value="BCTRLSENSOR"/>
</dbReference>
<dbReference type="Pfam" id="PF02518">
    <property type="entry name" value="HATPase_c"/>
    <property type="match status" value="1"/>
</dbReference>
<dbReference type="Gene3D" id="2.60.40.10">
    <property type="entry name" value="Immunoglobulins"/>
    <property type="match status" value="1"/>
</dbReference>
<evidence type="ECO:0000259" key="9">
    <source>
        <dbReference type="PROSITE" id="PS01124"/>
    </source>
</evidence>
<dbReference type="Gene3D" id="3.40.50.2300">
    <property type="match status" value="1"/>
</dbReference>
<dbReference type="RefSeq" id="WP_188216130.1">
    <property type="nucleotide sequence ID" value="NZ_BAABGH010000011.1"/>
</dbReference>
<dbReference type="InterPro" id="IPR004358">
    <property type="entry name" value="Sig_transdc_His_kin-like_C"/>
</dbReference>
<evidence type="ECO:0000256" key="4">
    <source>
        <dbReference type="ARBA" id="ARBA00023015"/>
    </source>
</evidence>